<dbReference type="EMBL" id="JABAIV010000001">
    <property type="protein sequence ID" value="NNG22368.1"/>
    <property type="molecule type" value="Genomic_DNA"/>
</dbReference>
<dbReference type="RefSeq" id="WP_171081656.1">
    <property type="nucleotide sequence ID" value="NZ_JABAIV010000001.1"/>
</dbReference>
<proteinExistence type="predicted"/>
<evidence type="ECO:0000313" key="2">
    <source>
        <dbReference type="EMBL" id="NNG22368.1"/>
    </source>
</evidence>
<comment type="caution">
    <text evidence="2">The sequence shown here is derived from an EMBL/GenBank/DDBJ whole genome shotgun (WGS) entry which is preliminary data.</text>
</comment>
<dbReference type="Proteomes" id="UP000533905">
    <property type="component" value="Unassembled WGS sequence"/>
</dbReference>
<feature type="transmembrane region" description="Helical" evidence="1">
    <location>
        <begin position="6"/>
        <end position="26"/>
    </location>
</feature>
<sequence length="272" mass="28150">MPELSTLFLLKLLLVPTLIALVTLAGRRWGPAVAGWLSAFPIVSGPILLAIALEQGADFASVAAANTLLAVLAILVFSIAYARVARMGMPRAMAAALLAYAVAVVILKSISLPLWTGFAAVLAALFAAPFLFGTAPQGAASAGKPANDLPWRMLAGAGLCLSVTYAAAQLGPRLSGLFAMFPVMSTVLVGFSHRASGPGFAVVLLRGMVNGYYAFAVFCLVLSVLLRSQSIAFAFACATGAALVVQLGVKWMLGTSNKVGHQTTNLDKANKI</sequence>
<gene>
    <name evidence="2" type="ORF">HGB41_05060</name>
</gene>
<keyword evidence="1" id="KW-1133">Transmembrane helix</keyword>
<reference evidence="2 3" key="1">
    <citation type="submission" date="2020-04" db="EMBL/GenBank/DDBJ databases">
        <title>Massilia sp. nov., a cold adapted bacteria isolated from Arctic soil.</title>
        <authorList>
            <person name="Son J."/>
            <person name="Ka J.-O."/>
        </authorList>
    </citation>
    <scope>NUCLEOTIDE SEQUENCE [LARGE SCALE GENOMIC DNA]</scope>
    <source>
        <strain evidence="2 3">ML15P13</strain>
    </source>
</reference>
<feature type="transmembrane region" description="Helical" evidence="1">
    <location>
        <begin position="59"/>
        <end position="80"/>
    </location>
</feature>
<evidence type="ECO:0000256" key="1">
    <source>
        <dbReference type="SAM" id="Phobius"/>
    </source>
</evidence>
<keyword evidence="1" id="KW-0812">Transmembrane</keyword>
<protein>
    <submittedName>
        <fullName evidence="2">Uncharacterized protein</fullName>
    </submittedName>
</protein>
<feature type="transmembrane region" description="Helical" evidence="1">
    <location>
        <begin position="33"/>
        <end position="53"/>
    </location>
</feature>
<organism evidence="2 3">
    <name type="scientific">Telluria aromaticivorans</name>
    <dbReference type="NCBI Taxonomy" id="2725995"/>
    <lineage>
        <taxon>Bacteria</taxon>
        <taxon>Pseudomonadati</taxon>
        <taxon>Pseudomonadota</taxon>
        <taxon>Betaproteobacteria</taxon>
        <taxon>Burkholderiales</taxon>
        <taxon>Oxalobacteraceae</taxon>
        <taxon>Telluria group</taxon>
        <taxon>Telluria</taxon>
    </lineage>
</organism>
<keyword evidence="3" id="KW-1185">Reference proteome</keyword>
<feature type="transmembrane region" description="Helical" evidence="1">
    <location>
        <begin position="203"/>
        <end position="225"/>
    </location>
</feature>
<accession>A0A7Y2JXV1</accession>
<name>A0A7Y2JXV1_9BURK</name>
<dbReference type="AlphaFoldDB" id="A0A7Y2JXV1"/>
<feature type="transmembrane region" description="Helical" evidence="1">
    <location>
        <begin position="92"/>
        <end position="111"/>
    </location>
</feature>
<keyword evidence="1" id="KW-0472">Membrane</keyword>
<feature type="transmembrane region" description="Helical" evidence="1">
    <location>
        <begin position="117"/>
        <end position="137"/>
    </location>
</feature>
<feature type="transmembrane region" description="Helical" evidence="1">
    <location>
        <begin position="174"/>
        <end position="191"/>
    </location>
</feature>
<feature type="transmembrane region" description="Helical" evidence="1">
    <location>
        <begin position="231"/>
        <end position="249"/>
    </location>
</feature>
<evidence type="ECO:0000313" key="3">
    <source>
        <dbReference type="Proteomes" id="UP000533905"/>
    </source>
</evidence>